<dbReference type="KEGG" id="mgm:Mmc1_3152"/>
<keyword evidence="4" id="KW-0472">Membrane</keyword>
<keyword evidence="4" id="KW-1133">Transmembrane helix</keyword>
<evidence type="ECO:0000256" key="3">
    <source>
        <dbReference type="SAM" id="MobiDB-lite"/>
    </source>
</evidence>
<dbReference type="Gene3D" id="3.30.70.270">
    <property type="match status" value="1"/>
</dbReference>
<feature type="transmembrane region" description="Helical" evidence="4">
    <location>
        <begin position="12"/>
        <end position="30"/>
    </location>
</feature>
<keyword evidence="8" id="KW-1185">Reference proteome</keyword>
<reference evidence="8" key="1">
    <citation type="journal article" date="2009" name="Appl. Environ. Microbiol.">
        <title>Complete genome sequence of the chemolithoautotrophic marine magnetotactic coccus strain MC-1.</title>
        <authorList>
            <person name="Schubbe S."/>
            <person name="Williams T.J."/>
            <person name="Xie G."/>
            <person name="Kiss H.E."/>
            <person name="Brettin T.S."/>
            <person name="Martinez D."/>
            <person name="Ross C.A."/>
            <person name="Schuler D."/>
            <person name="Cox B.L."/>
            <person name="Nealson K.H."/>
            <person name="Bazylinski D.A."/>
        </authorList>
    </citation>
    <scope>NUCLEOTIDE SEQUENCE [LARGE SCALE GENOMIC DNA]</scope>
    <source>
        <strain evidence="8">ATCC BAA-1437 / JCM 17883 / MC-1</strain>
    </source>
</reference>
<feature type="domain" description="GGDEF" evidence="6">
    <location>
        <begin position="483"/>
        <end position="619"/>
    </location>
</feature>
<protein>
    <recommendedName>
        <fullName evidence="1">diguanylate cyclase</fullName>
        <ecNumber evidence="1">2.7.7.65</ecNumber>
    </recommendedName>
</protein>
<proteinExistence type="predicted"/>
<evidence type="ECO:0000313" key="8">
    <source>
        <dbReference type="Proteomes" id="UP000002586"/>
    </source>
</evidence>
<dbReference type="CDD" id="cd01949">
    <property type="entry name" value="GGDEF"/>
    <property type="match status" value="1"/>
</dbReference>
<accession>A0LCE9</accession>
<dbReference type="InterPro" id="IPR000160">
    <property type="entry name" value="GGDEF_dom"/>
</dbReference>
<dbReference type="SMART" id="SM00267">
    <property type="entry name" value="GGDEF"/>
    <property type="match status" value="1"/>
</dbReference>
<dbReference type="InterPro" id="IPR003660">
    <property type="entry name" value="HAMP_dom"/>
</dbReference>
<name>A0LCE9_MAGMM</name>
<dbReference type="FunFam" id="3.30.70.270:FF:000001">
    <property type="entry name" value="Diguanylate cyclase domain protein"/>
    <property type="match status" value="1"/>
</dbReference>
<feature type="domain" description="HAMP" evidence="5">
    <location>
        <begin position="196"/>
        <end position="254"/>
    </location>
</feature>
<evidence type="ECO:0000259" key="6">
    <source>
        <dbReference type="PROSITE" id="PS50887"/>
    </source>
</evidence>
<dbReference type="PANTHER" id="PTHR45138">
    <property type="entry name" value="REGULATORY COMPONENTS OF SENSORY TRANSDUCTION SYSTEM"/>
    <property type="match status" value="1"/>
</dbReference>
<gene>
    <name evidence="7" type="ordered locus">Mmc1_3152</name>
</gene>
<dbReference type="PROSITE" id="PS50885">
    <property type="entry name" value="HAMP"/>
    <property type="match status" value="1"/>
</dbReference>
<dbReference type="Pfam" id="PF00990">
    <property type="entry name" value="GGDEF"/>
    <property type="match status" value="1"/>
</dbReference>
<dbReference type="Proteomes" id="UP000002586">
    <property type="component" value="Chromosome"/>
</dbReference>
<dbReference type="Gene3D" id="1.10.8.500">
    <property type="entry name" value="HAMP domain in histidine kinase"/>
    <property type="match status" value="1"/>
</dbReference>
<reference evidence="7 8" key="2">
    <citation type="journal article" date="2012" name="Int. J. Syst. Evol. Microbiol.">
        <title>Magnetococcus marinus gen. nov., sp. nov., a marine, magnetotactic bacterium that represents a novel lineage (Magnetococcaceae fam. nov.; Magnetococcales ord. nov.) at the base of the Alphaproteobacteria.</title>
        <authorList>
            <person name="Bazylinski D.A."/>
            <person name="Williams T.J."/>
            <person name="Lefevre C.T."/>
            <person name="Berg R.J."/>
            <person name="Zhang C.L."/>
            <person name="Bowser S.S."/>
            <person name="Dean A.J."/>
            <person name="Beveridge T.J."/>
        </authorList>
    </citation>
    <scope>NUCLEOTIDE SEQUENCE [LARGE SCALE GENOMIC DNA]</scope>
    <source>
        <strain evidence="8">ATCC BAA-1437 / JCM 17883 / MC-1</strain>
    </source>
</reference>
<dbReference type="GO" id="GO:0052621">
    <property type="term" value="F:diguanylate cyclase activity"/>
    <property type="evidence" value="ECO:0007669"/>
    <property type="project" value="UniProtKB-EC"/>
</dbReference>
<comment type="catalytic activity">
    <reaction evidence="2">
        <text>2 GTP = 3',3'-c-di-GMP + 2 diphosphate</text>
        <dbReference type="Rhea" id="RHEA:24898"/>
        <dbReference type="ChEBI" id="CHEBI:33019"/>
        <dbReference type="ChEBI" id="CHEBI:37565"/>
        <dbReference type="ChEBI" id="CHEBI:58805"/>
        <dbReference type="EC" id="2.7.7.65"/>
    </reaction>
</comment>
<dbReference type="SUPFAM" id="SSF55073">
    <property type="entry name" value="Nucleotide cyclase"/>
    <property type="match status" value="1"/>
</dbReference>
<dbReference type="AlphaFoldDB" id="A0LCE9"/>
<evidence type="ECO:0000256" key="2">
    <source>
        <dbReference type="ARBA" id="ARBA00034247"/>
    </source>
</evidence>
<dbReference type="InterPro" id="IPR050469">
    <property type="entry name" value="Diguanylate_Cyclase"/>
</dbReference>
<sequence length="653" mass="71733" precursor="true">MKLTTKTTIFTITLSMALLVVLLIISLYAFRQFSLSNAEEHARTAAEIVRVGLTEAMVNGVITERERMLQRLSAVEGLRDARVVRGQPVVKQFGEGLTQERDLDSIEKDVLSHGKAQTFLEEGGEEPIFRMTIPYIATQESNPNCLACHDVKPGAVLGAVTISISLGNQKSQALLTVGAMVLALGIFSGITILLVRGQIRAIVATAEGVSHVVSLAKGGDFTARIELKEQRDDEIGTIAQDLNDMMGHLQESLGGLTRDVARVIQYESTGHKNILDTTTHMVDTLVNVAHFKQTIEEDRTPIEVYQHIGHVLRDEFLIQRYTIYEVLTDKDQLETMVVDGELKAGCRWCDLQILAQAEACRARRSAGGRVVDAVDTPGLCNMFSPRKNMEGDWTHMCIPVLHSGTISVVVQLVVERSHATFFRHQLPFIQVYLREAAPVIQAKRLLDTLRDSALRDAMTGLHNRRFLEEYLDTMLATAKRQGNSIRIMMLDLDHFKNVNDTYGHDAGDAVLIGFGKVAMAQVRASDMVIRYGGEEFMVLIAEGKDEGGSAGDVVAEKIRAAVEAMRTPVGGHVLSNTVSVGLSRFPDDGGEFWEVAKLADVALYQAKRSGRNRVVSYVAGMESEDEDKAAAKGPSPRGGEAPVRAKEEKPRKG</sequence>
<dbReference type="OrthoDB" id="9812260at2"/>
<dbReference type="InterPro" id="IPR029787">
    <property type="entry name" value="Nucleotide_cyclase"/>
</dbReference>
<evidence type="ECO:0000313" key="7">
    <source>
        <dbReference type="EMBL" id="ABK45642.1"/>
    </source>
</evidence>
<dbReference type="GO" id="GO:0043709">
    <property type="term" value="P:cell adhesion involved in single-species biofilm formation"/>
    <property type="evidence" value="ECO:0007669"/>
    <property type="project" value="TreeGrafter"/>
</dbReference>
<dbReference type="eggNOG" id="COG3706">
    <property type="taxonomic scope" value="Bacteria"/>
</dbReference>
<dbReference type="EC" id="2.7.7.65" evidence="1"/>
<keyword evidence="4" id="KW-0812">Transmembrane</keyword>
<evidence type="ECO:0000256" key="1">
    <source>
        <dbReference type="ARBA" id="ARBA00012528"/>
    </source>
</evidence>
<dbReference type="SMART" id="SM00304">
    <property type="entry name" value="HAMP"/>
    <property type="match status" value="1"/>
</dbReference>
<feature type="compositionally biased region" description="Basic and acidic residues" evidence="3">
    <location>
        <begin position="643"/>
        <end position="653"/>
    </location>
</feature>
<evidence type="ECO:0000256" key="4">
    <source>
        <dbReference type="SAM" id="Phobius"/>
    </source>
</evidence>
<feature type="region of interest" description="Disordered" evidence="3">
    <location>
        <begin position="620"/>
        <end position="653"/>
    </location>
</feature>
<dbReference type="EMBL" id="CP000471">
    <property type="protein sequence ID" value="ABK45642.1"/>
    <property type="molecule type" value="Genomic_DNA"/>
</dbReference>
<dbReference type="CDD" id="cd06225">
    <property type="entry name" value="HAMP"/>
    <property type="match status" value="1"/>
</dbReference>
<dbReference type="STRING" id="156889.Mmc1_3152"/>
<dbReference type="InterPro" id="IPR043128">
    <property type="entry name" value="Rev_trsase/Diguanyl_cyclase"/>
</dbReference>
<dbReference type="Gene3D" id="3.30.450.290">
    <property type="match status" value="1"/>
</dbReference>
<dbReference type="GO" id="GO:0005886">
    <property type="term" value="C:plasma membrane"/>
    <property type="evidence" value="ECO:0007669"/>
    <property type="project" value="TreeGrafter"/>
</dbReference>
<feature type="transmembrane region" description="Helical" evidence="4">
    <location>
        <begin position="173"/>
        <end position="195"/>
    </location>
</feature>
<dbReference type="Pfam" id="PF00672">
    <property type="entry name" value="HAMP"/>
    <property type="match status" value="1"/>
</dbReference>
<dbReference type="RefSeq" id="WP_011714705.1">
    <property type="nucleotide sequence ID" value="NC_008576.1"/>
</dbReference>
<dbReference type="PROSITE" id="PS50887">
    <property type="entry name" value="GGDEF"/>
    <property type="match status" value="1"/>
</dbReference>
<dbReference type="HOGENOM" id="CLU_448291_0_0_5"/>
<dbReference type="GO" id="GO:1902201">
    <property type="term" value="P:negative regulation of bacterial-type flagellum-dependent cell motility"/>
    <property type="evidence" value="ECO:0007669"/>
    <property type="project" value="TreeGrafter"/>
</dbReference>
<evidence type="ECO:0000259" key="5">
    <source>
        <dbReference type="PROSITE" id="PS50885"/>
    </source>
</evidence>
<dbReference type="NCBIfam" id="TIGR00254">
    <property type="entry name" value="GGDEF"/>
    <property type="match status" value="1"/>
</dbReference>
<dbReference type="PANTHER" id="PTHR45138:SF9">
    <property type="entry name" value="DIGUANYLATE CYCLASE DGCM-RELATED"/>
    <property type="match status" value="1"/>
</dbReference>
<organism evidence="7 8">
    <name type="scientific">Magnetococcus marinus (strain ATCC BAA-1437 / JCM 17883 / MC-1)</name>
    <dbReference type="NCBI Taxonomy" id="156889"/>
    <lineage>
        <taxon>Bacteria</taxon>
        <taxon>Pseudomonadati</taxon>
        <taxon>Pseudomonadota</taxon>
        <taxon>Magnetococcia</taxon>
        <taxon>Magnetococcales</taxon>
        <taxon>Magnetococcaceae</taxon>
        <taxon>Magnetococcus</taxon>
    </lineage>
</organism>
<dbReference type="GO" id="GO:0007165">
    <property type="term" value="P:signal transduction"/>
    <property type="evidence" value="ECO:0007669"/>
    <property type="project" value="InterPro"/>
</dbReference>